<keyword evidence="2" id="KW-0732">Signal</keyword>
<dbReference type="InterPro" id="IPR038765">
    <property type="entry name" value="Papain-like_cys_pep_sf"/>
</dbReference>
<dbReference type="GO" id="GO:0008234">
    <property type="term" value="F:cysteine-type peptidase activity"/>
    <property type="evidence" value="ECO:0007669"/>
    <property type="project" value="InterPro"/>
</dbReference>
<dbReference type="InterPro" id="IPR025660">
    <property type="entry name" value="Pept_his_AS"/>
</dbReference>
<organism evidence="4 5">
    <name type="scientific">Collinsella ihumii</name>
    <dbReference type="NCBI Taxonomy" id="1720204"/>
    <lineage>
        <taxon>Bacteria</taxon>
        <taxon>Bacillati</taxon>
        <taxon>Actinomycetota</taxon>
        <taxon>Coriobacteriia</taxon>
        <taxon>Coriobacteriales</taxon>
        <taxon>Coriobacteriaceae</taxon>
        <taxon>Collinsella</taxon>
    </lineage>
</organism>
<dbReference type="InterPro" id="IPR013128">
    <property type="entry name" value="Peptidase_C1A"/>
</dbReference>
<reference evidence="4" key="2">
    <citation type="submission" date="2021-09" db="EMBL/GenBank/DDBJ databases">
        <authorList>
            <person name="Gilroy R."/>
        </authorList>
    </citation>
    <scope>NUCLEOTIDE SEQUENCE</scope>
    <source>
        <strain evidence="4">ChiGjej2B2-7701</strain>
    </source>
</reference>
<feature type="signal peptide" evidence="2">
    <location>
        <begin position="1"/>
        <end position="39"/>
    </location>
</feature>
<dbReference type="Gene3D" id="3.90.70.10">
    <property type="entry name" value="Cysteine proteinases"/>
    <property type="match status" value="1"/>
</dbReference>
<proteinExistence type="inferred from homology"/>
<reference evidence="4" key="1">
    <citation type="journal article" date="2021" name="PeerJ">
        <title>Extensive microbial diversity within the chicken gut microbiome revealed by metagenomics and culture.</title>
        <authorList>
            <person name="Gilroy R."/>
            <person name="Ravi A."/>
            <person name="Getino M."/>
            <person name="Pursley I."/>
            <person name="Horton D.L."/>
            <person name="Alikhan N.F."/>
            <person name="Baker D."/>
            <person name="Gharbi K."/>
            <person name="Hall N."/>
            <person name="Watson M."/>
            <person name="Adriaenssens E.M."/>
            <person name="Foster-Nyarko E."/>
            <person name="Jarju S."/>
            <person name="Secka A."/>
            <person name="Antonio M."/>
            <person name="Oren A."/>
            <person name="Chaudhuri R.R."/>
            <person name="La Ragione R."/>
            <person name="Hildebrand F."/>
            <person name="Pallen M.J."/>
        </authorList>
    </citation>
    <scope>NUCLEOTIDE SEQUENCE</scope>
    <source>
        <strain evidence="4">ChiGjej2B2-7701</strain>
    </source>
</reference>
<dbReference type="SUPFAM" id="SSF54001">
    <property type="entry name" value="Cysteine proteinases"/>
    <property type="match status" value="1"/>
</dbReference>
<dbReference type="GO" id="GO:0006508">
    <property type="term" value="P:proteolysis"/>
    <property type="evidence" value="ECO:0007669"/>
    <property type="project" value="InterPro"/>
</dbReference>
<evidence type="ECO:0000256" key="1">
    <source>
        <dbReference type="ARBA" id="ARBA00008455"/>
    </source>
</evidence>
<evidence type="ECO:0000313" key="5">
    <source>
        <dbReference type="Proteomes" id="UP000746751"/>
    </source>
</evidence>
<feature type="chain" id="PRO_5036881628" evidence="2">
    <location>
        <begin position="40"/>
        <end position="849"/>
    </location>
</feature>
<dbReference type="PROSITE" id="PS51272">
    <property type="entry name" value="SLH"/>
    <property type="match status" value="3"/>
</dbReference>
<comment type="similarity">
    <text evidence="1">Belongs to the peptidase C1 family.</text>
</comment>
<feature type="domain" description="SLH" evidence="3">
    <location>
        <begin position="728"/>
        <end position="787"/>
    </location>
</feature>
<dbReference type="EMBL" id="DYVF01000059">
    <property type="protein sequence ID" value="HJG31746.1"/>
    <property type="molecule type" value="Genomic_DNA"/>
</dbReference>
<dbReference type="SMART" id="SM00645">
    <property type="entry name" value="Pept_C1"/>
    <property type="match status" value="1"/>
</dbReference>
<evidence type="ECO:0000259" key="3">
    <source>
        <dbReference type="PROSITE" id="PS51272"/>
    </source>
</evidence>
<dbReference type="Pfam" id="PF18560">
    <property type="entry name" value="Lectin_like"/>
    <property type="match status" value="1"/>
</dbReference>
<dbReference type="InterPro" id="IPR000668">
    <property type="entry name" value="Peptidase_C1A_C"/>
</dbReference>
<dbReference type="InterPro" id="IPR001119">
    <property type="entry name" value="SLH_dom"/>
</dbReference>
<dbReference type="AlphaFoldDB" id="A0A921IRM2"/>
<dbReference type="Proteomes" id="UP000746751">
    <property type="component" value="Unassembled WGS sequence"/>
</dbReference>
<dbReference type="Pfam" id="PF00395">
    <property type="entry name" value="SLH"/>
    <property type="match status" value="3"/>
</dbReference>
<evidence type="ECO:0000256" key="2">
    <source>
        <dbReference type="SAM" id="SignalP"/>
    </source>
</evidence>
<feature type="domain" description="SLH" evidence="3">
    <location>
        <begin position="791"/>
        <end position="849"/>
    </location>
</feature>
<dbReference type="InterPro" id="IPR040528">
    <property type="entry name" value="Lectin-like"/>
</dbReference>
<comment type="caution">
    <text evidence="4">The sequence shown here is derived from an EMBL/GenBank/DDBJ whole genome shotgun (WGS) entry which is preliminary data.</text>
</comment>
<dbReference type="PROSITE" id="PS00639">
    <property type="entry name" value="THIOL_PROTEASE_HIS"/>
    <property type="match status" value="1"/>
</dbReference>
<dbReference type="CDD" id="cd02619">
    <property type="entry name" value="Peptidase_C1"/>
    <property type="match status" value="1"/>
</dbReference>
<sequence length="849" mass="92430">MKRPEGFWKQRCTSIIRRSAVALSLAVGFSLAAAPVASALEASPLDSHNSALNFAFDTTGVDLLAADELPASFDLRDRGVVTPVKNQGVWSTCWGFAAVAAAETSLLSDLNTTYERTGLDLSERQLAYFSTTALPDGVEGDRLYNNQGGEGMHNVLLEDDDLPDDETMEDILGCQPQNAPLLYGGLSAYATSLYSSGTGPIPESLAPYQNDEGILHPSGKMYAASGTWALDESLRLQTGAQLEESFMLPCPASFDEDGTYSYDERATRAIKEQLTEGRAVSIALCADQSHAIDELAADGFMNATTWANYGYEYAPANHAVTIVGWDDTYAAENFGTPDPETGEVDPSHRPPADGAWIVKNSWGAESSEFPNQASWGDDGYFYLSYYDQTLTMPEAFAFDAGHLGTDVLGPSYTNQYDYLPTCNQGAYSATERLSGANVFTAEGPQVIDRLSCETVKPNTTVTYQLYRLNEGATGPTDGELLVTLSDTYEYGGYHLIEIPESDHDKTRMATGERFSVVVTEYCNDDATYYVPLQAQVSKQQRDAQVAGLYAQENETHALADKAAESISARYFDEHEGATDEDYQAWAQENAQAIQDEIDDYVTVQIEAMAPVYGQSVINRGESFVFDSEEVLDWNDAIADFLTEEELALWAFDNLPYKAYGTAVEPPFADIPADAWYFEAVEYAKEHGYMHGYDDTGLFDPEATVTREQAACVMYNWLGNGAKVEAADLDDIVQGTYYSDAVNWAVKNKIMNGYGNGTFGVGDSLTREQFACILANALAAEPGDVGAIEGMLGADRVSDWAESGVAWAVEHGVMNGVETEDGQRDLQPQTSVSRAQIAAFVMNFLESGVA</sequence>
<dbReference type="PANTHER" id="PTHR12411">
    <property type="entry name" value="CYSTEINE PROTEASE FAMILY C1-RELATED"/>
    <property type="match status" value="1"/>
</dbReference>
<gene>
    <name evidence="4" type="ORF">K8U80_10195</name>
</gene>
<name>A0A921IRM2_9ACTN</name>
<protein>
    <submittedName>
        <fullName evidence="4">S-layer homology domain-containing protein</fullName>
    </submittedName>
</protein>
<accession>A0A921IRM2</accession>
<feature type="domain" description="SLH" evidence="3">
    <location>
        <begin position="663"/>
        <end position="727"/>
    </location>
</feature>
<evidence type="ECO:0000313" key="4">
    <source>
        <dbReference type="EMBL" id="HJG31746.1"/>
    </source>
</evidence>
<dbReference type="Pfam" id="PF00112">
    <property type="entry name" value="Peptidase_C1"/>
    <property type="match status" value="2"/>
</dbReference>